<keyword evidence="2" id="KW-0479">Metal-binding</keyword>
<dbReference type="InterPro" id="IPR036866">
    <property type="entry name" value="RibonucZ/Hydroxyglut_hydro"/>
</dbReference>
<organism evidence="7 8">
    <name type="scientific">Lipingzhangella halophila</name>
    <dbReference type="NCBI Taxonomy" id="1783352"/>
    <lineage>
        <taxon>Bacteria</taxon>
        <taxon>Bacillati</taxon>
        <taxon>Actinomycetota</taxon>
        <taxon>Actinomycetes</taxon>
        <taxon>Streptosporangiales</taxon>
        <taxon>Nocardiopsidaceae</taxon>
        <taxon>Lipingzhangella</taxon>
    </lineage>
</organism>
<evidence type="ECO:0000256" key="4">
    <source>
        <dbReference type="ARBA" id="ARBA00022833"/>
    </source>
</evidence>
<dbReference type="GO" id="GO:0046872">
    <property type="term" value="F:metal ion binding"/>
    <property type="evidence" value="ECO:0007669"/>
    <property type="project" value="UniProtKB-KW"/>
</dbReference>
<dbReference type="InterPro" id="IPR001279">
    <property type="entry name" value="Metallo-B-lactamas"/>
</dbReference>
<evidence type="ECO:0000256" key="2">
    <source>
        <dbReference type="ARBA" id="ARBA00022723"/>
    </source>
</evidence>
<name>A0A7W7W2Z8_9ACTN</name>
<reference evidence="7 8" key="1">
    <citation type="submission" date="2020-08" db="EMBL/GenBank/DDBJ databases">
        <title>Sequencing the genomes of 1000 actinobacteria strains.</title>
        <authorList>
            <person name="Klenk H.-P."/>
        </authorList>
    </citation>
    <scope>NUCLEOTIDE SEQUENCE [LARGE SCALE GENOMIC DNA]</scope>
    <source>
        <strain evidence="7 8">DSM 102030</strain>
    </source>
</reference>
<keyword evidence="4" id="KW-0862">Zinc</keyword>
<evidence type="ECO:0000259" key="6">
    <source>
        <dbReference type="SMART" id="SM00849"/>
    </source>
</evidence>
<dbReference type="SUPFAM" id="SSF56281">
    <property type="entry name" value="Metallo-hydrolase/oxidoreductase"/>
    <property type="match status" value="1"/>
</dbReference>
<dbReference type="Proteomes" id="UP000523007">
    <property type="component" value="Unassembled WGS sequence"/>
</dbReference>
<proteinExistence type="predicted"/>
<comment type="caution">
    <text evidence="7">The sequence shown here is derived from an EMBL/GenBank/DDBJ whole genome shotgun (WGS) entry which is preliminary data.</text>
</comment>
<comment type="cofactor">
    <cofactor evidence="1">
        <name>Zn(2+)</name>
        <dbReference type="ChEBI" id="CHEBI:29105"/>
    </cofactor>
</comment>
<sequence length="227" mass="23659">MLITAFPAGPLAANCYVVAPTAGAECVIVDPGQEAAEGIAELVRKHDLTPAAVLLTHGHFDHVWSAAEVCATYDVPVRVHADDRALLTNPAKGLDPGLAGQLSALLGDAEMAEPARLAELAGGEKLTDAGLDLTVEHVPGHTPGSVAYALANDTDEPDVLFTGDLLFAGSIGRTDFPGGDHPTILRSLEGVCRNHPDNTVVLSGHGSQTTVGRERASNPFLRDLPQR</sequence>
<dbReference type="AlphaFoldDB" id="A0A7W7W2Z8"/>
<dbReference type="Gene3D" id="3.60.15.10">
    <property type="entry name" value="Ribonuclease Z/Hydroxyacylglutathione hydrolase-like"/>
    <property type="match status" value="1"/>
</dbReference>
<evidence type="ECO:0000313" key="8">
    <source>
        <dbReference type="Proteomes" id="UP000523007"/>
    </source>
</evidence>
<dbReference type="SMART" id="SM00849">
    <property type="entry name" value="Lactamase_B"/>
    <property type="match status" value="1"/>
</dbReference>
<dbReference type="RefSeq" id="WP_184580006.1">
    <property type="nucleotide sequence ID" value="NZ_JACHJT010000001.1"/>
</dbReference>
<keyword evidence="8" id="KW-1185">Reference proteome</keyword>
<accession>A0A7W7W2Z8</accession>
<gene>
    <name evidence="7" type="ORF">F4561_003337</name>
</gene>
<feature type="region of interest" description="Disordered" evidence="5">
    <location>
        <begin position="204"/>
        <end position="227"/>
    </location>
</feature>
<dbReference type="Pfam" id="PF00753">
    <property type="entry name" value="Lactamase_B"/>
    <property type="match status" value="1"/>
</dbReference>
<evidence type="ECO:0000313" key="7">
    <source>
        <dbReference type="EMBL" id="MBB4932517.1"/>
    </source>
</evidence>
<evidence type="ECO:0000256" key="1">
    <source>
        <dbReference type="ARBA" id="ARBA00001947"/>
    </source>
</evidence>
<dbReference type="EMBL" id="JACHJT010000001">
    <property type="protein sequence ID" value="MBB4932517.1"/>
    <property type="molecule type" value="Genomic_DNA"/>
</dbReference>
<dbReference type="PANTHER" id="PTHR46233:SF3">
    <property type="entry name" value="HYDROXYACYLGLUTATHIONE HYDROLASE GLOC"/>
    <property type="match status" value="1"/>
</dbReference>
<protein>
    <submittedName>
        <fullName evidence="7">Glyoxylase-like metal-dependent hydrolase (Beta-lactamase superfamily II)</fullName>
    </submittedName>
</protein>
<keyword evidence="3 7" id="KW-0378">Hydrolase</keyword>
<dbReference type="InterPro" id="IPR051453">
    <property type="entry name" value="MBL_Glyoxalase_II"/>
</dbReference>
<dbReference type="GO" id="GO:0016787">
    <property type="term" value="F:hydrolase activity"/>
    <property type="evidence" value="ECO:0007669"/>
    <property type="project" value="UniProtKB-KW"/>
</dbReference>
<dbReference type="CDD" id="cd06262">
    <property type="entry name" value="metallo-hydrolase-like_MBL-fold"/>
    <property type="match status" value="1"/>
</dbReference>
<dbReference type="PANTHER" id="PTHR46233">
    <property type="entry name" value="HYDROXYACYLGLUTATHIONE HYDROLASE GLOC"/>
    <property type="match status" value="1"/>
</dbReference>
<evidence type="ECO:0000256" key="5">
    <source>
        <dbReference type="SAM" id="MobiDB-lite"/>
    </source>
</evidence>
<feature type="domain" description="Metallo-beta-lactamase" evidence="6">
    <location>
        <begin position="12"/>
        <end position="205"/>
    </location>
</feature>
<evidence type="ECO:0000256" key="3">
    <source>
        <dbReference type="ARBA" id="ARBA00022801"/>
    </source>
</evidence>